<name>A0A8B8MKQ5_ABRPR</name>
<dbReference type="CDD" id="cd02851">
    <property type="entry name" value="E_set_GO_C"/>
    <property type="match status" value="1"/>
</dbReference>
<sequence length="545" mass="60297">MKTWFLLLAILLAAATLPLSSPVTTGAGKWELLQESIGIVAMHMQLLNNDRVIIFDRTDFGLSNLSLPNGQCRYDPNERTVKTDCTAHSVEYDVASNTFRPTFIQTNVWCSSGSVTADGTLVQTGGFNDGDRKVRTYRSCPTCDWQELTGELAVRRWYATNHYLPDGKQIVIGGRRQFNYEFYPKTDSTAKNAYSLPFLVQTSDPHEENNLYPFVFLNVDGNLFIFANNRAIMFDYTKNIVVRTFPNVPGEDPRCYPSTGSAVLLPLRNLHALSLEAEVLVCGGAPKGSFRKAKTGNFIGALNTCARIKITDPNSNWVVETMPGARVMSDMVMLANGNVLIINGAAAGSAGWELARDPVLEPFLYKTDSPIGSRIEIQSPSKTPRLYHSAAVLLRDGRVLVAGSNPHVGYKFTNVMFPTELSVEAFWPSYLEPRFSNVRPRIVSPASQTKVMYGEKLNVRFEVAAILDKNLVSVTVLAPPFSTHSFSMNQRLLVLDGSSVTYVEGATYEIDVTSPPSPVLAPPGFYLLFVVHREIPSEGVWIQIL</sequence>
<dbReference type="OrthoDB" id="2019572at2759"/>
<evidence type="ECO:0000256" key="1">
    <source>
        <dbReference type="ARBA" id="ARBA00022729"/>
    </source>
</evidence>
<evidence type="ECO:0000313" key="5">
    <source>
        <dbReference type="Proteomes" id="UP000694853"/>
    </source>
</evidence>
<dbReference type="AlphaFoldDB" id="A0A8B8MKQ5"/>
<dbReference type="KEGG" id="aprc:113874165"/>
<dbReference type="SUPFAM" id="SSF81296">
    <property type="entry name" value="E set domains"/>
    <property type="match status" value="1"/>
</dbReference>
<feature type="signal peptide" evidence="2">
    <location>
        <begin position="1"/>
        <end position="20"/>
    </location>
</feature>
<reference evidence="5" key="1">
    <citation type="journal article" date="2019" name="Toxins">
        <title>Detection of Abrin-Like and Prepropulchellin-Like Toxin Genes and Transcripts Using Whole Genome Sequencing and Full-Length Transcript Sequencing of Abrus precatorius.</title>
        <authorList>
            <person name="Hovde B.T."/>
            <person name="Daligault H.E."/>
            <person name="Hanschen E.R."/>
            <person name="Kunde Y.A."/>
            <person name="Johnson M.B."/>
            <person name="Starkenburg S.R."/>
            <person name="Johnson S.L."/>
        </authorList>
    </citation>
    <scope>NUCLEOTIDE SEQUENCE [LARGE SCALE GENOMIC DNA]</scope>
</reference>
<dbReference type="SUPFAM" id="SSF50965">
    <property type="entry name" value="Galactose oxidase, central domain"/>
    <property type="match status" value="1"/>
</dbReference>
<dbReference type="GeneID" id="113874165"/>
<gene>
    <name evidence="6" type="primary">LOC113874165</name>
</gene>
<dbReference type="InterPro" id="IPR014756">
    <property type="entry name" value="Ig_E-set"/>
</dbReference>
<feature type="domain" description="Galactose oxidase-like Early set" evidence="4">
    <location>
        <begin position="439"/>
        <end position="544"/>
    </location>
</feature>
<dbReference type="PANTHER" id="PTHR32208">
    <property type="entry name" value="SECRETED PROTEIN-RELATED"/>
    <property type="match status" value="1"/>
</dbReference>
<dbReference type="InterPro" id="IPR011043">
    <property type="entry name" value="Gal_Oxase/kelch_b-propeller"/>
</dbReference>
<dbReference type="Proteomes" id="UP000694853">
    <property type="component" value="Unplaced"/>
</dbReference>
<proteinExistence type="predicted"/>
<evidence type="ECO:0000259" key="4">
    <source>
        <dbReference type="Pfam" id="PF09118"/>
    </source>
</evidence>
<organism evidence="5 6">
    <name type="scientific">Abrus precatorius</name>
    <name type="common">Indian licorice</name>
    <name type="synonym">Glycine abrus</name>
    <dbReference type="NCBI Taxonomy" id="3816"/>
    <lineage>
        <taxon>Eukaryota</taxon>
        <taxon>Viridiplantae</taxon>
        <taxon>Streptophyta</taxon>
        <taxon>Embryophyta</taxon>
        <taxon>Tracheophyta</taxon>
        <taxon>Spermatophyta</taxon>
        <taxon>Magnoliopsida</taxon>
        <taxon>eudicotyledons</taxon>
        <taxon>Gunneridae</taxon>
        <taxon>Pentapetalae</taxon>
        <taxon>rosids</taxon>
        <taxon>fabids</taxon>
        <taxon>Fabales</taxon>
        <taxon>Fabaceae</taxon>
        <taxon>Papilionoideae</taxon>
        <taxon>50 kb inversion clade</taxon>
        <taxon>NPAAA clade</taxon>
        <taxon>indigoferoid/millettioid clade</taxon>
        <taxon>Abreae</taxon>
        <taxon>Abrus</taxon>
    </lineage>
</organism>
<dbReference type="InterPro" id="IPR009880">
    <property type="entry name" value="Glyoxal_oxidase_N"/>
</dbReference>
<evidence type="ECO:0000256" key="2">
    <source>
        <dbReference type="SAM" id="SignalP"/>
    </source>
</evidence>
<keyword evidence="1 2" id="KW-0732">Signal</keyword>
<dbReference type="RefSeq" id="XP_027368187.1">
    <property type="nucleotide sequence ID" value="XM_027512386.1"/>
</dbReference>
<dbReference type="PANTHER" id="PTHR32208:SF62">
    <property type="entry name" value="OXIDASE, PUTATIVE, EXPRESSED-RELATED"/>
    <property type="match status" value="1"/>
</dbReference>
<accession>A0A8B8MKQ5</accession>
<feature type="chain" id="PRO_5034063300" evidence="2">
    <location>
        <begin position="21"/>
        <end position="545"/>
    </location>
</feature>
<reference evidence="6" key="2">
    <citation type="submission" date="2025-08" db="UniProtKB">
        <authorList>
            <consortium name="RefSeq"/>
        </authorList>
    </citation>
    <scope>IDENTIFICATION</scope>
    <source>
        <tissue evidence="6">Young leaves</tissue>
    </source>
</reference>
<keyword evidence="5" id="KW-1185">Reference proteome</keyword>
<dbReference type="Gene3D" id="2.130.10.80">
    <property type="entry name" value="Galactose oxidase/kelch, beta-propeller"/>
    <property type="match status" value="1"/>
</dbReference>
<dbReference type="InterPro" id="IPR013783">
    <property type="entry name" value="Ig-like_fold"/>
</dbReference>
<evidence type="ECO:0000259" key="3">
    <source>
        <dbReference type="Pfam" id="PF07250"/>
    </source>
</evidence>
<feature type="domain" description="Glyoxal oxidase N-terminal" evidence="3">
    <location>
        <begin position="42"/>
        <end position="430"/>
    </location>
</feature>
<dbReference type="Pfam" id="PF09118">
    <property type="entry name" value="GO-like_E_set"/>
    <property type="match status" value="1"/>
</dbReference>
<dbReference type="Pfam" id="PF07250">
    <property type="entry name" value="Glyoxal_oxid_N"/>
    <property type="match status" value="1"/>
</dbReference>
<dbReference type="InterPro" id="IPR015202">
    <property type="entry name" value="GO-like_E_set"/>
</dbReference>
<protein>
    <submittedName>
        <fullName evidence="6">Aldehyde oxidase GLOX1-like</fullName>
    </submittedName>
</protein>
<dbReference type="InterPro" id="IPR037293">
    <property type="entry name" value="Gal_Oxidase_central_sf"/>
</dbReference>
<evidence type="ECO:0000313" key="6">
    <source>
        <dbReference type="RefSeq" id="XP_027368187.1"/>
    </source>
</evidence>
<dbReference type="Gene3D" id="2.60.40.10">
    <property type="entry name" value="Immunoglobulins"/>
    <property type="match status" value="1"/>
</dbReference>